<comment type="caution">
    <text evidence="1">The sequence shown here is derived from an EMBL/GenBank/DDBJ whole genome shotgun (WGS) entry which is preliminary data.</text>
</comment>
<protein>
    <submittedName>
        <fullName evidence="1">Uncharacterized protein</fullName>
    </submittedName>
</protein>
<reference evidence="1" key="1">
    <citation type="journal article" date="2015" name="Nature">
        <title>Complex archaea that bridge the gap between prokaryotes and eukaryotes.</title>
        <authorList>
            <person name="Spang A."/>
            <person name="Saw J.H."/>
            <person name="Jorgensen S.L."/>
            <person name="Zaremba-Niedzwiedzka K."/>
            <person name="Martijn J."/>
            <person name="Lind A.E."/>
            <person name="van Eijk R."/>
            <person name="Schleper C."/>
            <person name="Guy L."/>
            <person name="Ettema T.J."/>
        </authorList>
    </citation>
    <scope>NUCLEOTIDE SEQUENCE</scope>
</reference>
<sequence>MSLYCSVKTQFKNQDALVAALMETGEWQINQIDVYDVAHNLFGYQGDQKKEVAHIIIRRESVGRSSNDMGFVRNPDGTYSAIISELDKK</sequence>
<dbReference type="EMBL" id="LAZR01007369">
    <property type="protein sequence ID" value="KKM85702.1"/>
    <property type="molecule type" value="Genomic_DNA"/>
</dbReference>
<proteinExistence type="predicted"/>
<name>A0A0F9NWP5_9ZZZZ</name>
<accession>A0A0F9NWP5</accession>
<organism evidence="1">
    <name type="scientific">marine sediment metagenome</name>
    <dbReference type="NCBI Taxonomy" id="412755"/>
    <lineage>
        <taxon>unclassified sequences</taxon>
        <taxon>metagenomes</taxon>
        <taxon>ecological metagenomes</taxon>
    </lineage>
</organism>
<evidence type="ECO:0000313" key="1">
    <source>
        <dbReference type="EMBL" id="KKM85702.1"/>
    </source>
</evidence>
<dbReference type="AlphaFoldDB" id="A0A0F9NWP5"/>
<gene>
    <name evidence="1" type="ORF">LCGC14_1286440</name>
</gene>